<keyword evidence="2" id="KW-0677">Repeat</keyword>
<dbReference type="STRING" id="1257118.L8H2G5"/>
<evidence type="ECO:0000313" key="6">
    <source>
        <dbReference type="EMBL" id="ELR18943.1"/>
    </source>
</evidence>
<organism evidence="6 7">
    <name type="scientific">Acanthamoeba castellanii (strain ATCC 30010 / Neff)</name>
    <dbReference type="NCBI Taxonomy" id="1257118"/>
    <lineage>
        <taxon>Eukaryota</taxon>
        <taxon>Amoebozoa</taxon>
        <taxon>Discosea</taxon>
        <taxon>Longamoebia</taxon>
        <taxon>Centramoebida</taxon>
        <taxon>Acanthamoebidae</taxon>
        <taxon>Acanthamoeba</taxon>
    </lineage>
</organism>
<feature type="domain" description="NF-X1-type" evidence="5">
    <location>
        <begin position="153"/>
        <end position="170"/>
    </location>
</feature>
<dbReference type="GO" id="GO:0005634">
    <property type="term" value="C:nucleus"/>
    <property type="evidence" value="ECO:0007669"/>
    <property type="project" value="InterPro"/>
</dbReference>
<dbReference type="GO" id="GO:0008270">
    <property type="term" value="F:zinc ion binding"/>
    <property type="evidence" value="ECO:0007669"/>
    <property type="project" value="UniProtKB-KW"/>
</dbReference>
<reference evidence="6 7" key="1">
    <citation type="journal article" date="2013" name="Genome Biol.">
        <title>Genome of Acanthamoeba castellanii highlights extensive lateral gene transfer and early evolution of tyrosine kinase signaling.</title>
        <authorList>
            <person name="Clarke M."/>
            <person name="Lohan A.J."/>
            <person name="Liu B."/>
            <person name="Lagkouvardos I."/>
            <person name="Roy S."/>
            <person name="Zafar N."/>
            <person name="Bertelli C."/>
            <person name="Schilde C."/>
            <person name="Kianianmomeni A."/>
            <person name="Burglin T.R."/>
            <person name="Frech C."/>
            <person name="Turcotte B."/>
            <person name="Kopec K.O."/>
            <person name="Synnott J.M."/>
            <person name="Choo C."/>
            <person name="Paponov I."/>
            <person name="Finkler A."/>
            <person name="Soon Heng Tan C."/>
            <person name="Hutchins A.P."/>
            <person name="Weinmeier T."/>
            <person name="Rattei T."/>
            <person name="Chu J.S."/>
            <person name="Gimenez G."/>
            <person name="Irimia M."/>
            <person name="Rigden D.J."/>
            <person name="Fitzpatrick D.A."/>
            <person name="Lorenzo-Morales J."/>
            <person name="Bateman A."/>
            <person name="Chiu C.H."/>
            <person name="Tang P."/>
            <person name="Hegemann P."/>
            <person name="Fromm H."/>
            <person name="Raoult D."/>
            <person name="Greub G."/>
            <person name="Miranda-Saavedra D."/>
            <person name="Chen N."/>
            <person name="Nash P."/>
            <person name="Ginger M.L."/>
            <person name="Horn M."/>
            <person name="Schaap P."/>
            <person name="Caler L."/>
            <person name="Loftus B."/>
        </authorList>
    </citation>
    <scope>NUCLEOTIDE SEQUENCE [LARGE SCALE GENOMIC DNA]</scope>
    <source>
        <strain evidence="6 7">Neff</strain>
    </source>
</reference>
<dbReference type="VEuPathDB" id="AmoebaDB:ACA1_233410"/>
<accession>L8H2G5</accession>
<dbReference type="SMART" id="SM00438">
    <property type="entry name" value="ZnF_NFX"/>
    <property type="match status" value="4"/>
</dbReference>
<proteinExistence type="predicted"/>
<feature type="domain" description="NF-X1-type" evidence="5">
    <location>
        <begin position="14"/>
        <end position="36"/>
    </location>
</feature>
<dbReference type="InterPro" id="IPR000967">
    <property type="entry name" value="Znf_NFX1"/>
</dbReference>
<dbReference type="OrthoDB" id="2423195at2759"/>
<evidence type="ECO:0000313" key="7">
    <source>
        <dbReference type="Proteomes" id="UP000011083"/>
    </source>
</evidence>
<evidence type="ECO:0000256" key="1">
    <source>
        <dbReference type="ARBA" id="ARBA00022723"/>
    </source>
</evidence>
<dbReference type="Proteomes" id="UP000011083">
    <property type="component" value="Unassembled WGS sequence"/>
</dbReference>
<dbReference type="AlphaFoldDB" id="L8H2G5"/>
<feature type="domain" description="NF-X1-type" evidence="5">
    <location>
        <begin position="96"/>
        <end position="119"/>
    </location>
</feature>
<keyword evidence="4" id="KW-0862">Zinc</keyword>
<keyword evidence="7" id="KW-1185">Reference proteome</keyword>
<keyword evidence="3" id="KW-0863">Zinc-finger</keyword>
<dbReference type="EMBL" id="KB007939">
    <property type="protein sequence ID" value="ELR18943.1"/>
    <property type="molecule type" value="Genomic_DNA"/>
</dbReference>
<sequence>MGGCMLKCDSRLPCGHACTLNCHPDDSLHEEIKCYSKCAKKRECQHACPLKCWQPCGDCRVRVRKTLPCGHTTSQPCYLAPELCVCDYPCTKGLPCGHNAVVPCHQAPELVVCKAKCEAVLPCGHPCTGTCSSCEQGNNHVACTKKCERTLVCGHPCDSPCVKDCPPCKRKCANKCVHSTCNLKHGALRLALRARDVSVTLRRAVRPPSLQRALQVGASLRPSLHWSLRRAVSYVVLHLHP</sequence>
<gene>
    <name evidence="6" type="ORF">ACA1_233410</name>
</gene>
<evidence type="ECO:0000259" key="5">
    <source>
        <dbReference type="SMART" id="SM00438"/>
    </source>
</evidence>
<keyword evidence="1" id="KW-0479">Metal-binding</keyword>
<name>L8H2G5_ACACF</name>
<dbReference type="GeneID" id="14919712"/>
<evidence type="ECO:0000256" key="2">
    <source>
        <dbReference type="ARBA" id="ARBA00022737"/>
    </source>
</evidence>
<dbReference type="RefSeq" id="XP_004341007.1">
    <property type="nucleotide sequence ID" value="XM_004340959.1"/>
</dbReference>
<evidence type="ECO:0000256" key="3">
    <source>
        <dbReference type="ARBA" id="ARBA00022771"/>
    </source>
</evidence>
<protein>
    <submittedName>
        <fullName evidence="6">NFX1type zinc finger-containing protein 1, putative</fullName>
    </submittedName>
</protein>
<evidence type="ECO:0000256" key="4">
    <source>
        <dbReference type="ARBA" id="ARBA00022833"/>
    </source>
</evidence>
<feature type="domain" description="NF-X1-type" evidence="5">
    <location>
        <begin position="44"/>
        <end position="61"/>
    </location>
</feature>
<dbReference type="KEGG" id="acan:ACA1_233410"/>
<dbReference type="OMA" id="CLRPCVD"/>